<keyword evidence="2" id="KW-1185">Reference proteome</keyword>
<protein>
    <submittedName>
        <fullName evidence="1">Uncharacterized protein</fullName>
    </submittedName>
</protein>
<dbReference type="AlphaFoldDB" id="A0ABD3U1I5"/>
<accession>A0ABD3U1I5</accession>
<comment type="caution">
    <text evidence="1">The sequence shown here is derived from an EMBL/GenBank/DDBJ whole genome shotgun (WGS) entry which is preliminary data.</text>
</comment>
<gene>
    <name evidence="1" type="ORF">ACJMK2_020152</name>
</gene>
<reference evidence="1 2" key="1">
    <citation type="submission" date="2024-11" db="EMBL/GenBank/DDBJ databases">
        <title>Chromosome-level genome assembly of the freshwater bivalve Anodonta woodiana.</title>
        <authorList>
            <person name="Chen X."/>
        </authorList>
    </citation>
    <scope>NUCLEOTIDE SEQUENCE [LARGE SCALE GENOMIC DNA]</scope>
    <source>
        <strain evidence="1">MN2024</strain>
        <tissue evidence="1">Gills</tissue>
    </source>
</reference>
<proteinExistence type="predicted"/>
<sequence length="54" mass="6022">NELFTTLPNGSATELTLHNPAQWICNRINSSQPCPMYLQQNELFTTLPNASATE</sequence>
<evidence type="ECO:0000313" key="1">
    <source>
        <dbReference type="EMBL" id="KAL3842088.1"/>
    </source>
</evidence>
<feature type="non-terminal residue" evidence="1">
    <location>
        <position position="1"/>
    </location>
</feature>
<dbReference type="EMBL" id="JBJQND010000017">
    <property type="protein sequence ID" value="KAL3842088.1"/>
    <property type="molecule type" value="Genomic_DNA"/>
</dbReference>
<evidence type="ECO:0000313" key="2">
    <source>
        <dbReference type="Proteomes" id="UP001634394"/>
    </source>
</evidence>
<dbReference type="Proteomes" id="UP001634394">
    <property type="component" value="Unassembled WGS sequence"/>
</dbReference>
<name>A0ABD3U1I5_SINWO</name>
<organism evidence="1 2">
    <name type="scientific">Sinanodonta woodiana</name>
    <name type="common">Chinese pond mussel</name>
    <name type="synonym">Anodonta woodiana</name>
    <dbReference type="NCBI Taxonomy" id="1069815"/>
    <lineage>
        <taxon>Eukaryota</taxon>
        <taxon>Metazoa</taxon>
        <taxon>Spiralia</taxon>
        <taxon>Lophotrochozoa</taxon>
        <taxon>Mollusca</taxon>
        <taxon>Bivalvia</taxon>
        <taxon>Autobranchia</taxon>
        <taxon>Heteroconchia</taxon>
        <taxon>Palaeoheterodonta</taxon>
        <taxon>Unionida</taxon>
        <taxon>Unionoidea</taxon>
        <taxon>Unionidae</taxon>
        <taxon>Unioninae</taxon>
        <taxon>Sinanodonta</taxon>
    </lineage>
</organism>